<dbReference type="EMBL" id="JACYNP010000004">
    <property type="protein sequence ID" value="MBD8121526.1"/>
    <property type="molecule type" value="Genomic_DNA"/>
</dbReference>
<dbReference type="Proteomes" id="UP000625247">
    <property type="component" value="Unassembled WGS sequence"/>
</dbReference>
<keyword evidence="1" id="KW-0175">Coiled coil</keyword>
<accession>A0ABR9A640</accession>
<feature type="compositionally biased region" description="Basic and acidic residues" evidence="2">
    <location>
        <begin position="257"/>
        <end position="277"/>
    </location>
</feature>
<dbReference type="GO" id="GO:0016787">
    <property type="term" value="F:hydrolase activity"/>
    <property type="evidence" value="ECO:0007669"/>
    <property type="project" value="UniProtKB-KW"/>
</dbReference>
<evidence type="ECO:0000256" key="1">
    <source>
        <dbReference type="SAM" id="Coils"/>
    </source>
</evidence>
<feature type="chain" id="PRO_5046657921" evidence="3">
    <location>
        <begin position="20"/>
        <end position="440"/>
    </location>
</feature>
<dbReference type="RefSeq" id="WP_191944055.1">
    <property type="nucleotide sequence ID" value="NZ_JACYNP010000004.1"/>
</dbReference>
<dbReference type="Pfam" id="PF01551">
    <property type="entry name" value="Peptidase_M23"/>
    <property type="match status" value="1"/>
</dbReference>
<proteinExistence type="predicted"/>
<reference evidence="5 6" key="1">
    <citation type="journal article" date="2020" name="FEMS Microbiol. Ecol.">
        <title>Temporal dynamics of bacterial communities during seed development and maturation.</title>
        <authorList>
            <person name="Chesneau G."/>
            <person name="Torres-Cortes G."/>
            <person name="Briand M."/>
            <person name="Darrasse A."/>
            <person name="Preveaux A."/>
            <person name="Marais C."/>
            <person name="Jacques M.A."/>
            <person name="Shade A."/>
            <person name="Barret M."/>
        </authorList>
    </citation>
    <scope>NUCLEOTIDE SEQUENCE [LARGE SCALE GENOMIC DNA]</scope>
    <source>
        <strain evidence="5 6">CFBP13723</strain>
    </source>
</reference>
<evidence type="ECO:0000256" key="3">
    <source>
        <dbReference type="SAM" id="SignalP"/>
    </source>
</evidence>
<dbReference type="SUPFAM" id="SSF51261">
    <property type="entry name" value="Duplicated hybrid motif"/>
    <property type="match status" value="1"/>
</dbReference>
<evidence type="ECO:0000313" key="5">
    <source>
        <dbReference type="EMBL" id="MBD8121526.1"/>
    </source>
</evidence>
<evidence type="ECO:0000313" key="6">
    <source>
        <dbReference type="Proteomes" id="UP000625247"/>
    </source>
</evidence>
<dbReference type="CDD" id="cd12797">
    <property type="entry name" value="M23_peptidase"/>
    <property type="match status" value="1"/>
</dbReference>
<dbReference type="Gene3D" id="6.10.250.3150">
    <property type="match status" value="1"/>
</dbReference>
<evidence type="ECO:0000256" key="2">
    <source>
        <dbReference type="SAM" id="MobiDB-lite"/>
    </source>
</evidence>
<keyword evidence="3" id="KW-0732">Signal</keyword>
<dbReference type="InterPro" id="IPR016047">
    <property type="entry name" value="M23ase_b-sheet_dom"/>
</dbReference>
<protein>
    <submittedName>
        <fullName evidence="5">Murein hydrolase activator EnvC</fullName>
    </submittedName>
</protein>
<dbReference type="InterPro" id="IPR050570">
    <property type="entry name" value="Cell_wall_metabolism_enzyme"/>
</dbReference>
<organism evidence="5 6">
    <name type="scientific">Pseudomonas lutea</name>
    <dbReference type="NCBI Taxonomy" id="243924"/>
    <lineage>
        <taxon>Bacteria</taxon>
        <taxon>Pseudomonadati</taxon>
        <taxon>Pseudomonadota</taxon>
        <taxon>Gammaproteobacteria</taxon>
        <taxon>Pseudomonadales</taxon>
        <taxon>Pseudomonadaceae</taxon>
        <taxon>Pseudomonas</taxon>
    </lineage>
</organism>
<name>A0ABR9A640_9PSED</name>
<feature type="coiled-coil region" evidence="1">
    <location>
        <begin position="23"/>
        <end position="106"/>
    </location>
</feature>
<keyword evidence="6" id="KW-1185">Reference proteome</keyword>
<comment type="caution">
    <text evidence="5">The sequence shown here is derived from an EMBL/GenBank/DDBJ whole genome shotgun (WGS) entry which is preliminary data.</text>
</comment>
<dbReference type="PANTHER" id="PTHR21666:SF270">
    <property type="entry name" value="MUREIN HYDROLASE ACTIVATOR ENVC"/>
    <property type="match status" value="1"/>
</dbReference>
<feature type="region of interest" description="Disordered" evidence="2">
    <location>
        <begin position="248"/>
        <end position="312"/>
    </location>
</feature>
<dbReference type="InterPro" id="IPR011055">
    <property type="entry name" value="Dup_hybrid_motif"/>
</dbReference>
<dbReference type="Gene3D" id="2.70.70.10">
    <property type="entry name" value="Glucose Permease (Domain IIA)"/>
    <property type="match status" value="1"/>
</dbReference>
<feature type="domain" description="M23ase beta-sheet core" evidence="4">
    <location>
        <begin position="337"/>
        <end position="432"/>
    </location>
</feature>
<evidence type="ECO:0000259" key="4">
    <source>
        <dbReference type="Pfam" id="PF01551"/>
    </source>
</evidence>
<gene>
    <name evidence="5" type="ORF">IFT62_09900</name>
</gene>
<keyword evidence="5" id="KW-0378">Hydrolase</keyword>
<dbReference type="PANTHER" id="PTHR21666">
    <property type="entry name" value="PEPTIDASE-RELATED"/>
    <property type="match status" value="1"/>
</dbReference>
<sequence>MLRALITLALICLLNPAFADDDRAQTQKQLDATRQDITELKKALSQLQEEKSGVQKDLRSTETQMGKLEKQVEALQKELKKSESELQRLDQEKKKLQSARVEQQRLIAIQARAAYQSGRQEYLKLLLNQQNPEKFARTLTYYDYLSQARLEQLRNFNETLRQLAGVEKDIDLQQAQLLVQKSSLDDQKAQLDTVRQERQVALAKLNQDYKARDQKLQSRQQDQADLTKVLKTIEETLARQAREAEEARQKALLAQQEAEKRQREQEALAKNRAKDDAKDDSDDAPRRPAKAPGTMVSSTGQSYGGPFEQARGKLPWPVDGRLLARFGESRGDDERTKWDGVMISAAAGSQVRAVHGGRVVFADWLRGAGLLVILDHGNGYLSLYGHNQSLLKEAGDVVKAGDAISTVGNSGGGQDTPALYFAIRQQGRPSDPAQWCRTQG</sequence>
<feature type="signal peptide" evidence="3">
    <location>
        <begin position="1"/>
        <end position="19"/>
    </location>
</feature>